<organism evidence="2 3">
    <name type="scientific">Candidatus Amesbacteria bacterium RIFCSPHIGHO2_01_FULL_48_32b</name>
    <dbReference type="NCBI Taxonomy" id="1797253"/>
    <lineage>
        <taxon>Bacteria</taxon>
        <taxon>Candidatus Amesiibacteriota</taxon>
    </lineage>
</organism>
<dbReference type="EMBL" id="MEXH01000020">
    <property type="protein sequence ID" value="OGC92245.1"/>
    <property type="molecule type" value="Genomic_DNA"/>
</dbReference>
<sequence>MNKNLMIGVGVAILLLLGIGGYTLMMGKKTNPASTVPTTGEVSPTPAIQSGSLRQLLTGGISQKCTYDAEGNLGTVYVSGGKMRGDMQLTSDDKTVGSHMIVDDTTTYIWMDGQTSGYKMSWDMTTPAPTGAAAQTGFDPDEDVNYNCGPWVSDGRQFTLPAEVTFAEVGKVVLPTGMTPETTPGSQSQCDSCNSLTGTIKTQCLAALGCN</sequence>
<keyword evidence="1" id="KW-0472">Membrane</keyword>
<comment type="caution">
    <text evidence="2">The sequence shown here is derived from an EMBL/GenBank/DDBJ whole genome shotgun (WGS) entry which is preliminary data.</text>
</comment>
<accession>A0A1F4YE42</accession>
<evidence type="ECO:0000256" key="1">
    <source>
        <dbReference type="SAM" id="Phobius"/>
    </source>
</evidence>
<dbReference type="Proteomes" id="UP000178176">
    <property type="component" value="Unassembled WGS sequence"/>
</dbReference>
<feature type="transmembrane region" description="Helical" evidence="1">
    <location>
        <begin position="6"/>
        <end position="25"/>
    </location>
</feature>
<protein>
    <submittedName>
        <fullName evidence="2">Uncharacterized protein</fullName>
    </submittedName>
</protein>
<dbReference type="AlphaFoldDB" id="A0A1F4YE42"/>
<keyword evidence="1" id="KW-0812">Transmembrane</keyword>
<keyword evidence="1" id="KW-1133">Transmembrane helix</keyword>
<evidence type="ECO:0000313" key="2">
    <source>
        <dbReference type="EMBL" id="OGC92245.1"/>
    </source>
</evidence>
<evidence type="ECO:0000313" key="3">
    <source>
        <dbReference type="Proteomes" id="UP000178176"/>
    </source>
</evidence>
<proteinExistence type="predicted"/>
<reference evidence="2 3" key="1">
    <citation type="journal article" date="2016" name="Nat. Commun.">
        <title>Thousands of microbial genomes shed light on interconnected biogeochemical processes in an aquifer system.</title>
        <authorList>
            <person name="Anantharaman K."/>
            <person name="Brown C.T."/>
            <person name="Hug L.A."/>
            <person name="Sharon I."/>
            <person name="Castelle C.J."/>
            <person name="Probst A.J."/>
            <person name="Thomas B.C."/>
            <person name="Singh A."/>
            <person name="Wilkins M.J."/>
            <person name="Karaoz U."/>
            <person name="Brodie E.L."/>
            <person name="Williams K.H."/>
            <person name="Hubbard S.S."/>
            <person name="Banfield J.F."/>
        </authorList>
    </citation>
    <scope>NUCLEOTIDE SEQUENCE [LARGE SCALE GENOMIC DNA]</scope>
</reference>
<gene>
    <name evidence="2" type="ORF">A2876_04435</name>
</gene>
<name>A0A1F4YE42_9BACT</name>